<dbReference type="InterPro" id="IPR020097">
    <property type="entry name" value="PsdUridine_synth_TruA_a/b_dom"/>
</dbReference>
<dbReference type="PATRIC" id="fig|1409788.3.peg.2936"/>
<dbReference type="InterPro" id="IPR020094">
    <property type="entry name" value="TruA/RsuA/RluB/E/F_N"/>
</dbReference>
<evidence type="ECO:0000256" key="6">
    <source>
        <dbReference type="PIRSR" id="PIRSR001430-2"/>
    </source>
</evidence>
<dbReference type="PANTHER" id="PTHR11142">
    <property type="entry name" value="PSEUDOURIDYLATE SYNTHASE"/>
    <property type="match status" value="1"/>
</dbReference>
<dbReference type="FunFam" id="3.30.70.580:FF:000001">
    <property type="entry name" value="tRNA pseudouridine synthase A"/>
    <property type="match status" value="1"/>
</dbReference>
<reference evidence="10" key="1">
    <citation type="submission" date="2015-07" db="EMBL/GenBank/DDBJ databases">
        <title>Genome sequencing of Sunxiuqinia dokdonensis strain SK.</title>
        <authorList>
            <person name="Ahn S."/>
            <person name="Kim B.-C."/>
        </authorList>
    </citation>
    <scope>NUCLEOTIDE SEQUENCE [LARGE SCALE GENOMIC DNA]</scope>
    <source>
        <strain evidence="10">SK</strain>
    </source>
</reference>
<evidence type="ECO:0000313" key="10">
    <source>
        <dbReference type="Proteomes" id="UP000036958"/>
    </source>
</evidence>
<comment type="subunit">
    <text evidence="4">Homodimer.</text>
</comment>
<evidence type="ECO:0000256" key="4">
    <source>
        <dbReference type="HAMAP-Rule" id="MF_00171"/>
    </source>
</evidence>
<evidence type="ECO:0000313" key="9">
    <source>
        <dbReference type="EMBL" id="KOH44303.1"/>
    </source>
</evidence>
<keyword evidence="3 4" id="KW-0413">Isomerase</keyword>
<dbReference type="Gene3D" id="3.30.70.660">
    <property type="entry name" value="Pseudouridine synthase I, catalytic domain, C-terminal subdomain"/>
    <property type="match status" value="1"/>
</dbReference>
<dbReference type="GO" id="GO:0003723">
    <property type="term" value="F:RNA binding"/>
    <property type="evidence" value="ECO:0007669"/>
    <property type="project" value="InterPro"/>
</dbReference>
<gene>
    <name evidence="4" type="primary">truA</name>
    <name evidence="9" type="ORF">NC99_28500</name>
</gene>
<dbReference type="PIRSF" id="PIRSF001430">
    <property type="entry name" value="tRNA_psdUrid_synth"/>
    <property type="match status" value="1"/>
</dbReference>
<feature type="domain" description="Pseudouridine synthase I TruA alpha/beta" evidence="8">
    <location>
        <begin position="152"/>
        <end position="245"/>
    </location>
</feature>
<dbReference type="HAMAP" id="MF_00171">
    <property type="entry name" value="TruA"/>
    <property type="match status" value="1"/>
</dbReference>
<evidence type="ECO:0000256" key="5">
    <source>
        <dbReference type="PIRSR" id="PIRSR001430-1"/>
    </source>
</evidence>
<evidence type="ECO:0000256" key="7">
    <source>
        <dbReference type="RuleBase" id="RU003792"/>
    </source>
</evidence>
<protein>
    <recommendedName>
        <fullName evidence="4">tRNA pseudouridine synthase A</fullName>
        <ecNumber evidence="4">5.4.99.12</ecNumber>
    </recommendedName>
    <alternativeName>
        <fullName evidence="4">tRNA pseudouridine(38-40) synthase</fullName>
    </alternativeName>
    <alternativeName>
        <fullName evidence="4">tRNA pseudouridylate synthase I</fullName>
    </alternativeName>
    <alternativeName>
        <fullName evidence="4">tRNA-uridine isomerase I</fullName>
    </alternativeName>
</protein>
<dbReference type="RefSeq" id="WP_053184417.1">
    <property type="nucleotide sequence ID" value="NZ_LGIA01000165.1"/>
</dbReference>
<dbReference type="AlphaFoldDB" id="A0A0L8V7H5"/>
<feature type="binding site" evidence="4 6">
    <location>
        <position position="112"/>
    </location>
    <ligand>
        <name>substrate</name>
    </ligand>
</feature>
<sequence length="254" mass="28775">MKQRYFIELAYNGTRFHGWQVQPNAKTVQESLEKALSTVCREPIAVTGAGRTDTGVHASYFVAHFDSEKTALDHPDFSYKMNSFLGADLVLFRISKVNSEAHARFDATSRTYHYFINKRKDPFAQETSWYLNRPLDVDEMNAACAVLFDYIDFTSFSKLHTDVKTNNCTIYEASWARKGQQLVFTIKADRFLRNMVRAIVGTLVEVGRGKLTISEVRQIIEAKDRGLAGASAPAEGLFLADISYPENVFQRMEG</sequence>
<dbReference type="STRING" id="1409788.NC99_28500"/>
<dbReference type="Proteomes" id="UP000036958">
    <property type="component" value="Unassembled WGS sequence"/>
</dbReference>
<comment type="similarity">
    <text evidence="1 4 7">Belongs to the tRNA pseudouridine synthase TruA family.</text>
</comment>
<dbReference type="GO" id="GO:0031119">
    <property type="term" value="P:tRNA pseudouridine synthesis"/>
    <property type="evidence" value="ECO:0007669"/>
    <property type="project" value="UniProtKB-UniRule"/>
</dbReference>
<dbReference type="Gene3D" id="3.30.70.580">
    <property type="entry name" value="Pseudouridine synthase I, catalytic domain, N-terminal subdomain"/>
    <property type="match status" value="1"/>
</dbReference>
<dbReference type="EMBL" id="LGIA01000165">
    <property type="protein sequence ID" value="KOH44303.1"/>
    <property type="molecule type" value="Genomic_DNA"/>
</dbReference>
<dbReference type="Pfam" id="PF01416">
    <property type="entry name" value="PseudoU_synth_1"/>
    <property type="match status" value="2"/>
</dbReference>
<name>A0A0L8V7H5_9BACT</name>
<evidence type="ECO:0000256" key="2">
    <source>
        <dbReference type="ARBA" id="ARBA00022694"/>
    </source>
</evidence>
<evidence type="ECO:0000259" key="8">
    <source>
        <dbReference type="Pfam" id="PF01416"/>
    </source>
</evidence>
<feature type="active site" description="Nucleophile" evidence="4 5">
    <location>
        <position position="53"/>
    </location>
</feature>
<proteinExistence type="inferred from homology"/>
<keyword evidence="10" id="KW-1185">Reference proteome</keyword>
<feature type="domain" description="Pseudouridine synthase I TruA alpha/beta" evidence="8">
    <location>
        <begin position="10"/>
        <end position="106"/>
    </location>
</feature>
<dbReference type="SUPFAM" id="SSF55120">
    <property type="entry name" value="Pseudouridine synthase"/>
    <property type="match status" value="1"/>
</dbReference>
<comment type="catalytic activity">
    <reaction evidence="4 7">
        <text>uridine(38/39/40) in tRNA = pseudouridine(38/39/40) in tRNA</text>
        <dbReference type="Rhea" id="RHEA:22376"/>
        <dbReference type="Rhea" id="RHEA-COMP:10085"/>
        <dbReference type="Rhea" id="RHEA-COMP:10087"/>
        <dbReference type="ChEBI" id="CHEBI:65314"/>
        <dbReference type="ChEBI" id="CHEBI:65315"/>
        <dbReference type="EC" id="5.4.99.12"/>
    </reaction>
</comment>
<dbReference type="InterPro" id="IPR001406">
    <property type="entry name" value="PsdUridine_synth_TruA"/>
</dbReference>
<dbReference type="CDD" id="cd02570">
    <property type="entry name" value="PseudoU_synth_EcTruA"/>
    <property type="match status" value="1"/>
</dbReference>
<comment type="function">
    <text evidence="4">Formation of pseudouridine at positions 38, 39 and 40 in the anticodon stem and loop of transfer RNAs.</text>
</comment>
<dbReference type="InterPro" id="IPR020103">
    <property type="entry name" value="PsdUridine_synth_cat_dom_sf"/>
</dbReference>
<evidence type="ECO:0000256" key="1">
    <source>
        <dbReference type="ARBA" id="ARBA00009375"/>
    </source>
</evidence>
<evidence type="ECO:0000256" key="3">
    <source>
        <dbReference type="ARBA" id="ARBA00023235"/>
    </source>
</evidence>
<comment type="caution">
    <text evidence="9">The sequence shown here is derived from an EMBL/GenBank/DDBJ whole genome shotgun (WGS) entry which is preliminary data.</text>
</comment>
<dbReference type="EC" id="5.4.99.12" evidence="4"/>
<dbReference type="InterPro" id="IPR020095">
    <property type="entry name" value="PsdUridine_synth_TruA_C"/>
</dbReference>
<dbReference type="PANTHER" id="PTHR11142:SF0">
    <property type="entry name" value="TRNA PSEUDOURIDINE SYNTHASE-LIKE 1"/>
    <property type="match status" value="1"/>
</dbReference>
<dbReference type="GO" id="GO:0160147">
    <property type="term" value="F:tRNA pseudouridine(38-40) synthase activity"/>
    <property type="evidence" value="ECO:0007669"/>
    <property type="project" value="UniProtKB-EC"/>
</dbReference>
<comment type="caution">
    <text evidence="4">Lacks conserved residue(s) required for the propagation of feature annotation.</text>
</comment>
<dbReference type="NCBIfam" id="TIGR00071">
    <property type="entry name" value="hisT_truA"/>
    <property type="match status" value="1"/>
</dbReference>
<accession>A0A0L8V7H5</accession>
<keyword evidence="2 4" id="KW-0819">tRNA processing</keyword>
<organism evidence="9 10">
    <name type="scientific">Sunxiuqinia dokdonensis</name>
    <dbReference type="NCBI Taxonomy" id="1409788"/>
    <lineage>
        <taxon>Bacteria</taxon>
        <taxon>Pseudomonadati</taxon>
        <taxon>Bacteroidota</taxon>
        <taxon>Bacteroidia</taxon>
        <taxon>Marinilabiliales</taxon>
        <taxon>Prolixibacteraceae</taxon>
        <taxon>Sunxiuqinia</taxon>
    </lineage>
</organism>